<dbReference type="PANTHER" id="PTHR13252">
    <property type="entry name" value="F-BOX ONLY PROTEIN 28"/>
    <property type="match status" value="1"/>
</dbReference>
<name>A0A8K0KC20_LADFU</name>
<dbReference type="SUPFAM" id="SSF81383">
    <property type="entry name" value="F-box domain"/>
    <property type="match status" value="1"/>
</dbReference>
<feature type="coiled-coil region" evidence="1">
    <location>
        <begin position="215"/>
        <end position="263"/>
    </location>
</feature>
<dbReference type="Proteomes" id="UP000792457">
    <property type="component" value="Unassembled WGS sequence"/>
</dbReference>
<dbReference type="PROSITE" id="PS50181">
    <property type="entry name" value="FBOX"/>
    <property type="match status" value="1"/>
</dbReference>
<evidence type="ECO:0000313" key="4">
    <source>
        <dbReference type="EMBL" id="KAG8232389.1"/>
    </source>
</evidence>
<proteinExistence type="predicted"/>
<reference evidence="4" key="2">
    <citation type="submission" date="2017-10" db="EMBL/GenBank/DDBJ databases">
        <title>Ladona fulva Genome sequencing and assembly.</title>
        <authorList>
            <person name="Murali S."/>
            <person name="Richards S."/>
            <person name="Bandaranaike D."/>
            <person name="Bellair M."/>
            <person name="Blankenburg K."/>
            <person name="Chao H."/>
            <person name="Dinh H."/>
            <person name="Doddapaneni H."/>
            <person name="Dugan-Rocha S."/>
            <person name="Elkadiri S."/>
            <person name="Gnanaolivu R."/>
            <person name="Hernandez B."/>
            <person name="Skinner E."/>
            <person name="Javaid M."/>
            <person name="Lee S."/>
            <person name="Li M."/>
            <person name="Ming W."/>
            <person name="Munidasa M."/>
            <person name="Muniz J."/>
            <person name="Nguyen L."/>
            <person name="Hughes D."/>
            <person name="Osuji N."/>
            <person name="Pu L.-L."/>
            <person name="Puazo M."/>
            <person name="Qu C."/>
            <person name="Quiroz J."/>
            <person name="Raj R."/>
            <person name="Weissenberger G."/>
            <person name="Xin Y."/>
            <person name="Zou X."/>
            <person name="Han Y."/>
            <person name="Worley K."/>
            <person name="Muzny D."/>
            <person name="Gibbs R."/>
        </authorList>
    </citation>
    <scope>NUCLEOTIDE SEQUENCE</scope>
    <source>
        <strain evidence="4">Sampled in the wild</strain>
    </source>
</reference>
<evidence type="ECO:0000256" key="2">
    <source>
        <dbReference type="SAM" id="MobiDB-lite"/>
    </source>
</evidence>
<dbReference type="CDD" id="cd22100">
    <property type="entry name" value="F-box_FBXO28"/>
    <property type="match status" value="1"/>
</dbReference>
<feature type="compositionally biased region" description="Polar residues" evidence="2">
    <location>
        <begin position="319"/>
        <end position="333"/>
    </location>
</feature>
<gene>
    <name evidence="4" type="ORF">J437_LFUL012532</name>
</gene>
<dbReference type="PANTHER" id="PTHR13252:SF9">
    <property type="entry name" value="F-BOX ONLY PROTEIN 28"/>
    <property type="match status" value="1"/>
</dbReference>
<dbReference type="Pfam" id="PF00646">
    <property type="entry name" value="F-box"/>
    <property type="match status" value="1"/>
</dbReference>
<dbReference type="InterPro" id="IPR001810">
    <property type="entry name" value="F-box_dom"/>
</dbReference>
<accession>A0A8K0KC20</accession>
<keyword evidence="5" id="KW-1185">Reference proteome</keyword>
<evidence type="ECO:0000259" key="3">
    <source>
        <dbReference type="PROSITE" id="PS50181"/>
    </source>
</evidence>
<evidence type="ECO:0000256" key="1">
    <source>
        <dbReference type="SAM" id="Coils"/>
    </source>
</evidence>
<evidence type="ECO:0000313" key="5">
    <source>
        <dbReference type="Proteomes" id="UP000792457"/>
    </source>
</evidence>
<dbReference type="InterPro" id="IPR036047">
    <property type="entry name" value="F-box-like_dom_sf"/>
</dbReference>
<keyword evidence="1" id="KW-0175">Coiled coil</keyword>
<comment type="caution">
    <text evidence="4">The sequence shown here is derived from an EMBL/GenBank/DDBJ whole genome shotgun (WGS) entry which is preliminary data.</text>
</comment>
<organism evidence="4 5">
    <name type="scientific">Ladona fulva</name>
    <name type="common">Scarce chaser dragonfly</name>
    <name type="synonym">Libellula fulva</name>
    <dbReference type="NCBI Taxonomy" id="123851"/>
    <lineage>
        <taxon>Eukaryota</taxon>
        <taxon>Metazoa</taxon>
        <taxon>Ecdysozoa</taxon>
        <taxon>Arthropoda</taxon>
        <taxon>Hexapoda</taxon>
        <taxon>Insecta</taxon>
        <taxon>Pterygota</taxon>
        <taxon>Palaeoptera</taxon>
        <taxon>Odonata</taxon>
        <taxon>Epiprocta</taxon>
        <taxon>Anisoptera</taxon>
        <taxon>Libelluloidea</taxon>
        <taxon>Libellulidae</taxon>
        <taxon>Ladona</taxon>
    </lineage>
</organism>
<protein>
    <recommendedName>
        <fullName evidence="3">F-box domain-containing protein</fullName>
    </recommendedName>
</protein>
<reference evidence="4" key="1">
    <citation type="submission" date="2013-04" db="EMBL/GenBank/DDBJ databases">
        <authorList>
            <person name="Qu J."/>
            <person name="Murali S.C."/>
            <person name="Bandaranaike D."/>
            <person name="Bellair M."/>
            <person name="Blankenburg K."/>
            <person name="Chao H."/>
            <person name="Dinh H."/>
            <person name="Doddapaneni H."/>
            <person name="Downs B."/>
            <person name="Dugan-Rocha S."/>
            <person name="Elkadiri S."/>
            <person name="Gnanaolivu R.D."/>
            <person name="Hernandez B."/>
            <person name="Javaid M."/>
            <person name="Jayaseelan J.C."/>
            <person name="Lee S."/>
            <person name="Li M."/>
            <person name="Ming W."/>
            <person name="Munidasa M."/>
            <person name="Muniz J."/>
            <person name="Nguyen L."/>
            <person name="Ongeri F."/>
            <person name="Osuji N."/>
            <person name="Pu L.-L."/>
            <person name="Puazo M."/>
            <person name="Qu C."/>
            <person name="Quiroz J."/>
            <person name="Raj R."/>
            <person name="Weissenberger G."/>
            <person name="Xin Y."/>
            <person name="Zou X."/>
            <person name="Han Y."/>
            <person name="Richards S."/>
            <person name="Worley K."/>
            <person name="Muzny D."/>
            <person name="Gibbs R."/>
        </authorList>
    </citation>
    <scope>NUCLEOTIDE SEQUENCE</scope>
    <source>
        <strain evidence="4">Sampled in the wild</strain>
    </source>
</reference>
<sequence>MADQCNNIIENKTNLFGERHYDCVRVEEITMVEFLDLPLIVLEKIFSYLSYDEISRCRIICKRIDVVCKKLLTMGFLNVEKYHAQCLKAVKAQLPRRESERRNHSLSRHCDILTAIETRLSMLAMTFMKYVDIGLCCFIPGKVIDEIYRVLWSVQKSKCLPRAHEMLLELRDISSMAMEHFDEKIVPDLKHTLGLITQRGSKTGNCCLNFPEAEVTKQNSKISKQNAKIKRQEAKLLDHASQLAELRKHIEEYDQKFADLAAELSRARGIDVPSTRELPTLSSNTIAAPLEVESVSKKLTAIADDVFACTSAVSVQSEDSSIDVQAGTSPNENSNKRKDPIDCCSTSGKRIKL</sequence>
<dbReference type="OrthoDB" id="5860767at2759"/>
<dbReference type="GO" id="GO:0000209">
    <property type="term" value="P:protein polyubiquitination"/>
    <property type="evidence" value="ECO:0007669"/>
    <property type="project" value="TreeGrafter"/>
</dbReference>
<dbReference type="EMBL" id="KZ308615">
    <property type="protein sequence ID" value="KAG8232389.1"/>
    <property type="molecule type" value="Genomic_DNA"/>
</dbReference>
<dbReference type="AlphaFoldDB" id="A0A8K0KC20"/>
<dbReference type="InterPro" id="IPR039719">
    <property type="entry name" value="FBXO28"/>
</dbReference>
<feature type="region of interest" description="Disordered" evidence="2">
    <location>
        <begin position="319"/>
        <end position="341"/>
    </location>
</feature>
<feature type="domain" description="F-box" evidence="3">
    <location>
        <begin position="31"/>
        <end position="79"/>
    </location>
</feature>